<gene>
    <name evidence="8" type="primary">LOC108696132</name>
</gene>
<dbReference type="RefSeq" id="XP_018080690.1">
    <property type="nucleotide sequence ID" value="XM_018225201.2"/>
</dbReference>
<evidence type="ECO:0000256" key="4">
    <source>
        <dbReference type="ARBA" id="ARBA00022989"/>
    </source>
</evidence>
<evidence type="ECO:0000256" key="2">
    <source>
        <dbReference type="ARBA" id="ARBA00006565"/>
    </source>
</evidence>
<evidence type="ECO:0000256" key="3">
    <source>
        <dbReference type="ARBA" id="ARBA00022692"/>
    </source>
</evidence>
<evidence type="ECO:0000256" key="5">
    <source>
        <dbReference type="ARBA" id="ARBA00023136"/>
    </source>
</evidence>
<name>A0A1L8FJ80_XENLA</name>
<keyword evidence="5" id="KW-0472">Membrane</keyword>
<dbReference type="GO" id="GO:0005764">
    <property type="term" value="C:lysosome"/>
    <property type="evidence" value="ECO:0000318"/>
    <property type="project" value="GO_Central"/>
</dbReference>
<proteinExistence type="inferred from homology"/>
<dbReference type="Proteomes" id="UP000186698">
    <property type="component" value="Chromosome 7L"/>
</dbReference>
<dbReference type="Bgee" id="108696132">
    <property type="expression patterns" value="Expressed in heart and 10 other cell types or tissues"/>
</dbReference>
<dbReference type="STRING" id="8355.A0A1L8FJ80"/>
<keyword evidence="7" id="KW-1185">Reference proteome</keyword>
<dbReference type="GeneID" id="108696132"/>
<dbReference type="KEGG" id="xla:108696132"/>
<dbReference type="GO" id="GO:0010506">
    <property type="term" value="P:regulation of autophagy"/>
    <property type="evidence" value="ECO:0000318"/>
    <property type="project" value="GO_Central"/>
</dbReference>
<protein>
    <submittedName>
        <fullName evidence="8">DNA damage-regulated autophagy modulator protein 1 isoform X1</fullName>
    </submittedName>
</protein>
<dbReference type="PANTHER" id="PTHR21324">
    <property type="entry name" value="FASTING-INDUCIBLE INTEGRAL MEMBRANE PROTEIN TM6P1-RELATED"/>
    <property type="match status" value="1"/>
</dbReference>
<dbReference type="OrthoDB" id="191706at2759"/>
<evidence type="ECO:0000313" key="8">
    <source>
        <dbReference type="RefSeq" id="XP_018080690.1"/>
    </source>
</evidence>
<dbReference type="PaxDb" id="8355-A0A1L8FJ80"/>
<organism evidence="7 8">
    <name type="scientific">Xenopus laevis</name>
    <name type="common">African clawed frog</name>
    <dbReference type="NCBI Taxonomy" id="8355"/>
    <lineage>
        <taxon>Eukaryota</taxon>
        <taxon>Metazoa</taxon>
        <taxon>Chordata</taxon>
        <taxon>Craniata</taxon>
        <taxon>Vertebrata</taxon>
        <taxon>Euteleostomi</taxon>
        <taxon>Amphibia</taxon>
        <taxon>Batrachia</taxon>
        <taxon>Anura</taxon>
        <taxon>Pipoidea</taxon>
        <taxon>Pipidae</taxon>
        <taxon>Xenopodinae</taxon>
        <taxon>Xenopus</taxon>
        <taxon>Xenopus</taxon>
    </lineage>
</organism>
<evidence type="ECO:0000259" key="6">
    <source>
        <dbReference type="Pfam" id="PF10277"/>
    </source>
</evidence>
<dbReference type="PANTHER" id="PTHR21324:SF19">
    <property type="entry name" value="DNA DAMAGE-REGULATED AUTOPHAGY MODULATOR PROTEIN 1"/>
    <property type="match status" value="1"/>
</dbReference>
<keyword evidence="3" id="KW-0812">Transmembrane</keyword>
<evidence type="ECO:0000313" key="7">
    <source>
        <dbReference type="Proteomes" id="UP000186698"/>
    </source>
</evidence>
<comment type="subcellular location">
    <subcellularLocation>
        <location evidence="1">Endomembrane system</location>
        <topology evidence="1">Multi-pass membrane protein</topology>
    </subcellularLocation>
</comment>
<reference evidence="8" key="1">
    <citation type="submission" date="2025-08" db="UniProtKB">
        <authorList>
            <consortium name="RefSeq"/>
        </authorList>
    </citation>
    <scope>IDENTIFICATION</scope>
    <source>
        <strain evidence="8">J_2021</strain>
        <tissue evidence="8">Erythrocytes</tissue>
    </source>
</reference>
<accession>A0A1L8FJ80</accession>
<dbReference type="Pfam" id="PF10277">
    <property type="entry name" value="Frag1"/>
    <property type="match status" value="1"/>
</dbReference>
<dbReference type="OMA" id="DWICKSE"/>
<sequence length="247" mass="28328">MKNCCVKSLYFLPILCTVWIFISLGIAYVIALRFGHINTFVPYISGIAKYFPEVIFTEVAFTITSCLDAVIYYSEFKYRKIYHPKSSGACNIIMLFLGILACFGMLLATHVSSLISSRIHLVGAFLGFGVGAVYNICHTIQYCKSASWWDHYYMTRIRITVITTVPIVTFGVFKQMDCTLLKTCNQNDMHTFFAIHEWVIMVGLCCYKLTFAQELQYLCLIYPENIKDDWICKSEEISVNDEEELTV</sequence>
<dbReference type="InterPro" id="IPR019402">
    <property type="entry name" value="CWH43_N"/>
</dbReference>
<comment type="similarity">
    <text evidence="2">Belongs to the DRAM/TMEM150 family.</text>
</comment>
<dbReference type="GO" id="GO:0012505">
    <property type="term" value="C:endomembrane system"/>
    <property type="evidence" value="ECO:0007669"/>
    <property type="project" value="UniProtKB-SubCell"/>
</dbReference>
<keyword evidence="4" id="KW-1133">Transmembrane helix</keyword>
<evidence type="ECO:0000256" key="1">
    <source>
        <dbReference type="ARBA" id="ARBA00004127"/>
    </source>
</evidence>
<dbReference type="InterPro" id="IPR050911">
    <property type="entry name" value="DRAM/TMEM150_Autophagy_Mod"/>
</dbReference>
<dbReference type="AlphaFoldDB" id="A0A1L8FJ80"/>
<feature type="domain" description="CWH43-like N-terminal" evidence="6">
    <location>
        <begin position="9"/>
        <end position="216"/>
    </location>
</feature>